<reference evidence="4" key="1">
    <citation type="submission" date="2017-02" db="UniProtKB">
        <authorList>
            <consortium name="WormBaseParasite"/>
        </authorList>
    </citation>
    <scope>IDENTIFICATION</scope>
</reference>
<dbReference type="AlphaFoldDB" id="A0A0R3WZQ4"/>
<evidence type="ECO:0000313" key="4">
    <source>
        <dbReference type="WBParaSite" id="TTAC_0000629201-mRNA-1"/>
    </source>
</evidence>
<evidence type="ECO:0000256" key="1">
    <source>
        <dbReference type="SAM" id="MobiDB-lite"/>
    </source>
</evidence>
<accession>A0A0R3WZQ4</accession>
<evidence type="ECO:0000313" key="2">
    <source>
        <dbReference type="EMBL" id="VDM30463.1"/>
    </source>
</evidence>
<keyword evidence="3" id="KW-1185">Reference proteome</keyword>
<evidence type="ECO:0000313" key="3">
    <source>
        <dbReference type="Proteomes" id="UP000274429"/>
    </source>
</evidence>
<proteinExistence type="predicted"/>
<dbReference type="OrthoDB" id="25987at2759"/>
<dbReference type="Proteomes" id="UP000274429">
    <property type="component" value="Unassembled WGS sequence"/>
</dbReference>
<dbReference type="EMBL" id="UYWX01020297">
    <property type="protein sequence ID" value="VDM30463.1"/>
    <property type="molecule type" value="Genomic_DNA"/>
</dbReference>
<feature type="region of interest" description="Disordered" evidence="1">
    <location>
        <begin position="632"/>
        <end position="672"/>
    </location>
</feature>
<protein>
    <submittedName>
        <fullName evidence="4">XPG_I_2 domain-containing protein</fullName>
    </submittedName>
</protein>
<name>A0A0R3WZQ4_HYDTA</name>
<organism evidence="4">
    <name type="scientific">Hydatigena taeniaeformis</name>
    <name type="common">Feline tapeworm</name>
    <name type="synonym">Taenia taeniaeformis</name>
    <dbReference type="NCBI Taxonomy" id="6205"/>
    <lineage>
        <taxon>Eukaryota</taxon>
        <taxon>Metazoa</taxon>
        <taxon>Spiralia</taxon>
        <taxon>Lophotrochozoa</taxon>
        <taxon>Platyhelminthes</taxon>
        <taxon>Cestoda</taxon>
        <taxon>Eucestoda</taxon>
        <taxon>Cyclophyllidea</taxon>
        <taxon>Taeniidae</taxon>
        <taxon>Hydatigera</taxon>
    </lineage>
</organism>
<sequence>MKLRASRCLKMKKHYKEADFDIAACKYSLYGNFFPSVRQFVIACLQKLGVHCLQSSYGSMPACLGIAYHLGCPIATMSSKYYLISRPTTLPEELKPSSVDEVQIVDLTKDFYQVDTEDGKAMLKLRVFHPEMSALRTVPAVSRPLIAVLMNSDLLHRLPSEIKCEPSSNSEKLRAVVDWVSKTNPIHVLRAIMESITDPNFIDYISSNVLLSLEAFCPDFVEASDMLAVLGIDQLIVPVKAPTRKLEVEKWQLQRPSSPMFFFETASRLLKGGSLMDRPLDFLYRWPTALVHLYRFGFLEKFFIVPLYSELGLVLNYTNDYLIELPSIYGPGRILRYLHYCLLMGVEESNGLTSKLIGLRPYAREICYEGHFRFKTHMLEVKPMHLPCSCSGDAFIYAFIGFDCTPEVPTWSIALVLSCVLWHQQKVEHRDCNIAECPLILSALLLAVVTHYNVECSVLTTVAEHYGSLKSLVLMKMEESGASVSPSEEKELMHSALELMAMYDHYVSLCRLLTALKEGDAEADFSSAAYNRFPPSYEMFPSLALLVYIASHLRCQEAPSGVAVRLWVVNAFLRTSDDIKDLRRLKIVVSMFSTLMEFASKVKLKFTPPTVHVADPPRCFLLKEERPPLRRNVNPTDRNMFMPMRSGNRRRSTRSSYARQLTERVGQMRLNS</sequence>
<gene>
    <name evidence="2" type="ORF">TTAC_LOCUS6277</name>
</gene>
<dbReference type="WBParaSite" id="TTAC_0000629201-mRNA-1">
    <property type="protein sequence ID" value="TTAC_0000629201-mRNA-1"/>
    <property type="gene ID" value="TTAC_0000629201"/>
</dbReference>
<reference evidence="2 3" key="2">
    <citation type="submission" date="2018-11" db="EMBL/GenBank/DDBJ databases">
        <authorList>
            <consortium name="Pathogen Informatics"/>
        </authorList>
    </citation>
    <scope>NUCLEOTIDE SEQUENCE [LARGE SCALE GENOMIC DNA]</scope>
</reference>